<feature type="transmembrane region" description="Helical" evidence="2">
    <location>
        <begin position="63"/>
        <end position="84"/>
    </location>
</feature>
<feature type="transmembrane region" description="Helical" evidence="2">
    <location>
        <begin position="96"/>
        <end position="116"/>
    </location>
</feature>
<feature type="transmembrane region" description="Helical" evidence="2">
    <location>
        <begin position="33"/>
        <end position="51"/>
    </location>
</feature>
<keyword evidence="2" id="KW-1133">Transmembrane helix</keyword>
<dbReference type="AlphaFoldDB" id="A0AAD9SWH1"/>
<organism evidence="3 4">
    <name type="scientific">Diplocarpon rosae</name>
    <dbReference type="NCBI Taxonomy" id="946125"/>
    <lineage>
        <taxon>Eukaryota</taxon>
        <taxon>Fungi</taxon>
        <taxon>Dikarya</taxon>
        <taxon>Ascomycota</taxon>
        <taxon>Pezizomycotina</taxon>
        <taxon>Leotiomycetes</taxon>
        <taxon>Helotiales</taxon>
        <taxon>Drepanopezizaceae</taxon>
        <taxon>Diplocarpon</taxon>
    </lineage>
</organism>
<accession>A0AAD9SWH1</accession>
<feature type="transmembrane region" description="Helical" evidence="2">
    <location>
        <begin position="140"/>
        <end position="161"/>
    </location>
</feature>
<dbReference type="InterPro" id="IPR021460">
    <property type="entry name" value="DUF3112"/>
</dbReference>
<name>A0AAD9SWH1_9HELO</name>
<keyword evidence="4" id="KW-1185">Reference proteome</keyword>
<dbReference type="PANTHER" id="PTHR35184:SF1">
    <property type="entry name" value="INTEGRAL MEMBRANE PROTEIN"/>
    <property type="match status" value="1"/>
</dbReference>
<dbReference type="Proteomes" id="UP001285354">
    <property type="component" value="Unassembled WGS sequence"/>
</dbReference>
<feature type="transmembrane region" description="Helical" evidence="2">
    <location>
        <begin position="260"/>
        <end position="277"/>
    </location>
</feature>
<evidence type="ECO:0000256" key="2">
    <source>
        <dbReference type="SAM" id="Phobius"/>
    </source>
</evidence>
<feature type="compositionally biased region" description="Basic and acidic residues" evidence="1">
    <location>
        <begin position="370"/>
        <end position="385"/>
    </location>
</feature>
<proteinExistence type="predicted"/>
<sequence>MASPALAAKMSKPYPPTTAGLGLTPTKSLDGPITAIFLFLFLLGAAAHMTILQVNMRRGHKFIISGLLFGFCMARATACTMRLVWTSYIADVSVAIAAQIFVAAGVLLLFIINLIFTQRVMRASHPDWAWTKAFSLAFKFYYGSIVLMLIALIFCTVQSFYTLDTNIRRADRDVQLVGSTYFAVAAFLPLPLLALNFILPKPRSTPRVEKFGAGRFRTKILILLFSSFILTFGAAFRAGIAYVPRPRNNPAWYHSKACFYVFNFAIEVVVVALYAGIRVDKRFHVPNASHGPGDYLGRKQGGGKGVAVDQEGEKQGFLDRINTEERMFDGDIEANEGAGGGANDLEMGNMNLVTSQERVLRQSALPGTDELEKPKSVKTKEEKGVRLSHVSTLWPMSWEGTAPNISSPPEKGAPIAQRLRI</sequence>
<reference evidence="3" key="1">
    <citation type="submission" date="2023-06" db="EMBL/GenBank/DDBJ databases">
        <title>Draft genome of Marssonina rosae.</title>
        <authorList>
            <person name="Cheng Q."/>
        </authorList>
    </citation>
    <scope>NUCLEOTIDE SEQUENCE</scope>
    <source>
        <strain evidence="3">R4</strain>
    </source>
</reference>
<feature type="transmembrane region" description="Helical" evidence="2">
    <location>
        <begin position="220"/>
        <end position="240"/>
    </location>
</feature>
<keyword evidence="2" id="KW-0472">Membrane</keyword>
<dbReference type="PANTHER" id="PTHR35184">
    <property type="entry name" value="YALI0C10208P"/>
    <property type="match status" value="1"/>
</dbReference>
<protein>
    <submittedName>
        <fullName evidence="3">Uncharacterized protein</fullName>
    </submittedName>
</protein>
<feature type="region of interest" description="Disordered" evidence="1">
    <location>
        <begin position="363"/>
        <end position="421"/>
    </location>
</feature>
<evidence type="ECO:0000313" key="3">
    <source>
        <dbReference type="EMBL" id="KAK2624403.1"/>
    </source>
</evidence>
<dbReference type="Pfam" id="PF11309">
    <property type="entry name" value="DUF3112"/>
    <property type="match status" value="1"/>
</dbReference>
<keyword evidence="2" id="KW-0812">Transmembrane</keyword>
<comment type="caution">
    <text evidence="3">The sequence shown here is derived from an EMBL/GenBank/DDBJ whole genome shotgun (WGS) entry which is preliminary data.</text>
</comment>
<gene>
    <name evidence="3" type="ORF">QTJ16_006353</name>
</gene>
<evidence type="ECO:0000313" key="4">
    <source>
        <dbReference type="Proteomes" id="UP001285354"/>
    </source>
</evidence>
<feature type="transmembrane region" description="Helical" evidence="2">
    <location>
        <begin position="181"/>
        <end position="199"/>
    </location>
</feature>
<dbReference type="EMBL" id="JAUBYV010000010">
    <property type="protein sequence ID" value="KAK2624403.1"/>
    <property type="molecule type" value="Genomic_DNA"/>
</dbReference>
<evidence type="ECO:0000256" key="1">
    <source>
        <dbReference type="SAM" id="MobiDB-lite"/>
    </source>
</evidence>